<evidence type="ECO:0000313" key="13">
    <source>
        <dbReference type="EMBL" id="EMR11329.1"/>
    </source>
</evidence>
<evidence type="ECO:0000256" key="10">
    <source>
        <dbReference type="ARBA" id="ARBA00022840"/>
    </source>
</evidence>
<dbReference type="VEuPathDB" id="FungiDB:PNEG_00358"/>
<dbReference type="GO" id="GO:0005524">
    <property type="term" value="F:ATP binding"/>
    <property type="evidence" value="ECO:0007669"/>
    <property type="project" value="UniProtKB-KW"/>
</dbReference>
<dbReference type="InterPro" id="IPR015865">
    <property type="entry name" value="Riboflavin_kinase_bac/euk"/>
</dbReference>
<dbReference type="SMART" id="SM00904">
    <property type="entry name" value="Flavokinase"/>
    <property type="match status" value="1"/>
</dbReference>
<keyword evidence="6" id="KW-0285">Flavoprotein</keyword>
<evidence type="ECO:0000256" key="7">
    <source>
        <dbReference type="ARBA" id="ARBA00022643"/>
    </source>
</evidence>
<dbReference type="Gene3D" id="2.40.30.30">
    <property type="entry name" value="Riboflavin kinase-like"/>
    <property type="match status" value="1"/>
</dbReference>
<keyword evidence="10" id="KW-0067">ATP-binding</keyword>
<dbReference type="UniPathway" id="UPA00276">
    <property type="reaction ID" value="UER00406"/>
</dbReference>
<dbReference type="GO" id="GO:0009398">
    <property type="term" value="P:FMN biosynthetic process"/>
    <property type="evidence" value="ECO:0007669"/>
    <property type="project" value="UniProtKB-UniPathway"/>
</dbReference>
<dbReference type="AlphaFoldDB" id="M7PLK7"/>
<dbReference type="GO" id="GO:0005739">
    <property type="term" value="C:mitochondrion"/>
    <property type="evidence" value="ECO:0007669"/>
    <property type="project" value="TreeGrafter"/>
</dbReference>
<dbReference type="InterPro" id="IPR023465">
    <property type="entry name" value="Riboflavin_kinase_dom_sf"/>
</dbReference>
<accession>M7PLK7</accession>
<dbReference type="GO" id="GO:0009231">
    <property type="term" value="P:riboflavin biosynthetic process"/>
    <property type="evidence" value="ECO:0007669"/>
    <property type="project" value="InterPro"/>
</dbReference>
<dbReference type="OrthoDB" id="276388at2759"/>
<dbReference type="InterPro" id="IPR023468">
    <property type="entry name" value="Riboflavin_kinase"/>
</dbReference>
<dbReference type="RefSeq" id="XP_007872231.1">
    <property type="nucleotide sequence ID" value="XM_007874040.1"/>
</dbReference>
<keyword evidence="7" id="KW-0288">FMN</keyword>
<dbReference type="OMA" id="NGEVHKM"/>
<organism evidence="13 14">
    <name type="scientific">Pneumocystis murina (strain B123)</name>
    <name type="common">Mouse pneumocystis pneumonia agent</name>
    <name type="synonym">Pneumocystis carinii f. sp. muris</name>
    <dbReference type="NCBI Taxonomy" id="1069680"/>
    <lineage>
        <taxon>Eukaryota</taxon>
        <taxon>Fungi</taxon>
        <taxon>Dikarya</taxon>
        <taxon>Ascomycota</taxon>
        <taxon>Taphrinomycotina</taxon>
        <taxon>Pneumocystomycetes</taxon>
        <taxon>Pneumocystaceae</taxon>
        <taxon>Pneumocystis</taxon>
    </lineage>
</organism>
<dbReference type="SUPFAM" id="SSF82114">
    <property type="entry name" value="Riboflavin kinase-like"/>
    <property type="match status" value="1"/>
</dbReference>
<sequence>MANMEIELADNLEPDSGPKYPYPIYLKGKVIKGYGRGRSELQLPTANISEEDIPKFLYSKTGIYYGWGRVMKEERNNVYLMVMSVGWNPYYNNKKLSAEVHFIHEFECDFYDEEIRLVIMGFIRPERNYISKELLIEDIQKDIIIAKKSLEREAYSSYKKDKFLIL</sequence>
<evidence type="ECO:0000256" key="8">
    <source>
        <dbReference type="ARBA" id="ARBA00022679"/>
    </source>
</evidence>
<comment type="caution">
    <text evidence="13">The sequence shown here is derived from an EMBL/GenBank/DDBJ whole genome shotgun (WGS) entry which is preliminary data.</text>
</comment>
<evidence type="ECO:0000259" key="12">
    <source>
        <dbReference type="SMART" id="SM00904"/>
    </source>
</evidence>
<evidence type="ECO:0000313" key="14">
    <source>
        <dbReference type="Proteomes" id="UP000011958"/>
    </source>
</evidence>
<dbReference type="Proteomes" id="UP000011958">
    <property type="component" value="Unassembled WGS sequence"/>
</dbReference>
<dbReference type="GO" id="GO:0008531">
    <property type="term" value="F:riboflavin kinase activity"/>
    <property type="evidence" value="ECO:0007669"/>
    <property type="project" value="UniProtKB-EC"/>
</dbReference>
<comment type="function">
    <text evidence="1">Catalyzes the phosphorylation of riboflavin (vitamin B2) to form flavin mononucleotide (FMN) coenzyme.</text>
</comment>
<dbReference type="HOGENOM" id="CLU_048437_3_2_1"/>
<keyword evidence="14" id="KW-1185">Reference proteome</keyword>
<feature type="domain" description="Riboflavin kinase" evidence="12">
    <location>
        <begin position="20"/>
        <end position="151"/>
    </location>
</feature>
<dbReference type="EMBL" id="AFWA02000001">
    <property type="protein sequence ID" value="EMR11329.1"/>
    <property type="molecule type" value="Genomic_DNA"/>
</dbReference>
<name>M7PLK7_PNEMU</name>
<comment type="similarity">
    <text evidence="3">Belongs to the flavokinase family.</text>
</comment>
<dbReference type="Pfam" id="PF01687">
    <property type="entry name" value="Flavokinase"/>
    <property type="match status" value="1"/>
</dbReference>
<keyword evidence="8" id="KW-0808">Transferase</keyword>
<proteinExistence type="inferred from homology"/>
<evidence type="ECO:0000256" key="9">
    <source>
        <dbReference type="ARBA" id="ARBA00022741"/>
    </source>
</evidence>
<evidence type="ECO:0000256" key="5">
    <source>
        <dbReference type="ARBA" id="ARBA00017394"/>
    </source>
</evidence>
<comment type="pathway">
    <text evidence="2">Cofactor biosynthesis; FMN biosynthesis; FMN from riboflavin (ATP route): step 1/1.</text>
</comment>
<evidence type="ECO:0000256" key="2">
    <source>
        <dbReference type="ARBA" id="ARBA00005201"/>
    </source>
</evidence>
<evidence type="ECO:0000256" key="11">
    <source>
        <dbReference type="ARBA" id="ARBA00029960"/>
    </source>
</evidence>
<dbReference type="STRING" id="1069680.M7PLK7"/>
<dbReference type="eggNOG" id="KOG3110">
    <property type="taxonomic scope" value="Eukaryota"/>
</dbReference>
<dbReference type="EC" id="2.7.1.26" evidence="4"/>
<keyword evidence="9" id="KW-0547">Nucleotide-binding</keyword>
<evidence type="ECO:0000256" key="6">
    <source>
        <dbReference type="ARBA" id="ARBA00022630"/>
    </source>
</evidence>
<protein>
    <recommendedName>
        <fullName evidence="5">Riboflavin kinase</fullName>
        <ecNumber evidence="4">2.7.1.26</ecNumber>
    </recommendedName>
    <alternativeName>
        <fullName evidence="11">Flavin mononucleotide kinase 1</fullName>
    </alternativeName>
</protein>
<evidence type="ECO:0000256" key="3">
    <source>
        <dbReference type="ARBA" id="ARBA00010108"/>
    </source>
</evidence>
<evidence type="ECO:0000256" key="1">
    <source>
        <dbReference type="ARBA" id="ARBA00003572"/>
    </source>
</evidence>
<gene>
    <name evidence="13" type="ORF">PNEG_00358</name>
</gene>
<dbReference type="PANTHER" id="PTHR22749:SF6">
    <property type="entry name" value="RIBOFLAVIN KINASE"/>
    <property type="match status" value="1"/>
</dbReference>
<evidence type="ECO:0000256" key="4">
    <source>
        <dbReference type="ARBA" id="ARBA00012105"/>
    </source>
</evidence>
<dbReference type="GeneID" id="19894056"/>
<reference evidence="14" key="1">
    <citation type="journal article" date="2016" name="Nat. Commun.">
        <title>Genome analysis of three Pneumocystis species reveals adaptation mechanisms to life exclusively in mammalian hosts.</title>
        <authorList>
            <person name="Ma L."/>
            <person name="Chen Z."/>
            <person name="Huang D.W."/>
            <person name="Kutty G."/>
            <person name="Ishihara M."/>
            <person name="Wang H."/>
            <person name="Abouelleil A."/>
            <person name="Bishop L."/>
            <person name="Davey E."/>
            <person name="Deng R."/>
            <person name="Deng X."/>
            <person name="Fan L."/>
            <person name="Fantoni G."/>
            <person name="Fitzgerald M."/>
            <person name="Gogineni E."/>
            <person name="Goldberg J.M."/>
            <person name="Handley G."/>
            <person name="Hu X."/>
            <person name="Huber C."/>
            <person name="Jiao X."/>
            <person name="Jones K."/>
            <person name="Levin J.Z."/>
            <person name="Liu Y."/>
            <person name="Macdonald P."/>
            <person name="Melnikov A."/>
            <person name="Raley C."/>
            <person name="Sassi M."/>
            <person name="Sherman B.T."/>
            <person name="Song X."/>
            <person name="Sykes S."/>
            <person name="Tran B."/>
            <person name="Walsh L."/>
            <person name="Xia Y."/>
            <person name="Yang J."/>
            <person name="Young S."/>
            <person name="Zeng Q."/>
            <person name="Zheng X."/>
            <person name="Stephens R."/>
            <person name="Nusbaum C."/>
            <person name="Birren B.W."/>
            <person name="Azadi P."/>
            <person name="Lempicki R.A."/>
            <person name="Cuomo C.A."/>
            <person name="Kovacs J.A."/>
        </authorList>
    </citation>
    <scope>NUCLEOTIDE SEQUENCE [LARGE SCALE GENOMIC DNA]</scope>
    <source>
        <strain evidence="14">B123</strain>
    </source>
</reference>
<dbReference type="PANTHER" id="PTHR22749">
    <property type="entry name" value="RIBOFLAVIN KINASE/FMN ADENYLYLTRANSFERASE"/>
    <property type="match status" value="1"/>
</dbReference>